<dbReference type="STRING" id="1325130.HFN_0515"/>
<accession>T1CRI7</accession>
<protein>
    <submittedName>
        <fullName evidence="1">Uncharacterized protein</fullName>
    </submittedName>
</protein>
<evidence type="ECO:0000313" key="2">
    <source>
        <dbReference type="Proteomes" id="UP000018143"/>
    </source>
</evidence>
<dbReference type="EMBL" id="BASD01000018">
    <property type="protein sequence ID" value="GAD19384.1"/>
    <property type="molecule type" value="Genomic_DNA"/>
</dbReference>
<sequence length="40" mass="4820">MRNFYTDTNLSKNSKIDSLKTRIYVIFVIARREATKQKRI</sequence>
<evidence type="ECO:0000313" key="1">
    <source>
        <dbReference type="EMBL" id="GAD19384.1"/>
    </source>
</evidence>
<dbReference type="AlphaFoldDB" id="T1CRI7"/>
<proteinExistence type="predicted"/>
<comment type="caution">
    <text evidence="1">The sequence shown here is derived from an EMBL/GenBank/DDBJ whole genome shotgun (WGS) entry which is preliminary data.</text>
</comment>
<organism evidence="1 2">
    <name type="scientific">Helicobacter fennelliae MRY12-0050</name>
    <dbReference type="NCBI Taxonomy" id="1325130"/>
    <lineage>
        <taxon>Bacteria</taxon>
        <taxon>Pseudomonadati</taxon>
        <taxon>Campylobacterota</taxon>
        <taxon>Epsilonproteobacteria</taxon>
        <taxon>Campylobacterales</taxon>
        <taxon>Helicobacteraceae</taxon>
        <taxon>Helicobacter</taxon>
    </lineage>
</organism>
<name>T1CRI7_9HELI</name>
<keyword evidence="2" id="KW-1185">Reference proteome</keyword>
<gene>
    <name evidence="1" type="ORF">HFN_0515</name>
</gene>
<dbReference type="Proteomes" id="UP000018143">
    <property type="component" value="Unassembled WGS sequence"/>
</dbReference>
<reference evidence="1 2" key="1">
    <citation type="journal article" date="2013" name="Genome Announc.">
        <title>Draft Genome Sequence of Helicobacter fennelliae Strain MRY12-0050, Isolated from a Bacteremia Patient.</title>
        <authorList>
            <person name="Rimbara E."/>
            <person name="Matsui M."/>
            <person name="Mori S."/>
            <person name="Suzuki S."/>
            <person name="Suzuki M."/>
            <person name="Kim H."/>
            <person name="Sekizuka T."/>
            <person name="Kuroda M."/>
            <person name="Shibayama K."/>
        </authorList>
    </citation>
    <scope>NUCLEOTIDE SEQUENCE [LARGE SCALE GENOMIC DNA]</scope>
    <source>
        <strain evidence="1 2">MRY12-0050</strain>
    </source>
</reference>